<dbReference type="PANTHER" id="PTHR15192:SF8">
    <property type="entry name" value="FAD_NAD(P)-BINDING DOMAIN-CONTAINING PROTEIN"/>
    <property type="match status" value="1"/>
</dbReference>
<dbReference type="Gene3D" id="3.50.50.60">
    <property type="entry name" value="FAD/NAD(P)-binding domain"/>
    <property type="match status" value="1"/>
</dbReference>
<sequence length="485" mass="54699">MTPILNHPIDHVVVGQGPPGGSWHRIDPNVLTLSLGSWMSLPEVPFPACTINEKRACSRDVAAYYEKYVTDMELTKYFVNDALVTMVKKIGDTEESRAAKKRTIWVKKLDRDVVERVKDYFVPVNEDSENRCFITNAINCLMSRNARRSRHCRRPRAMHQDTLKKINQAKSESILIPKHERKKSISCCSCCGETENNRSPKPLLHSQSLDTFTKPVPFRERLHSSICDEKLPRWLVQSTDVDTGEVTRYSCKYLVLACGSYDSPNRLEIFKNGNDPEWLMHDLRSLESRLDQKLYEGDSVDPVLIVGAGLSAADAVMAVRSRNIPVVHVFRGRSAEFTKQLPENMYPEYHKVRQMMNDGGSTYPLYTAYPEHSLVDFNSETQTVKLASKAGDEVKLKLSFAAVLIGSRPCISFMPPTMQLGIFADREIDSKTNPVEINPLTHEVAGQEGLFAVGPLAGDNFVRYIPGGAVAVVSELYRRWNLVES</sequence>
<evidence type="ECO:0008006" key="3">
    <source>
        <dbReference type="Google" id="ProtNLM"/>
    </source>
</evidence>
<name>U4U0V6_DENPD</name>
<reference evidence="1 2" key="1">
    <citation type="journal article" date="2013" name="Genome Biol.">
        <title>Draft genome of the mountain pine beetle, Dendroctonus ponderosae Hopkins, a major forest pest.</title>
        <authorList>
            <person name="Keeling C.I."/>
            <person name="Yuen M.M."/>
            <person name="Liao N.Y."/>
            <person name="Docking T.R."/>
            <person name="Chan S.K."/>
            <person name="Taylor G.A."/>
            <person name="Palmquist D.L."/>
            <person name="Jackman S.D."/>
            <person name="Nguyen A."/>
            <person name="Li M."/>
            <person name="Henderson H."/>
            <person name="Janes J.K."/>
            <person name="Zhao Y."/>
            <person name="Pandoh P."/>
            <person name="Moore R."/>
            <person name="Sperling F.A."/>
            <person name="Huber D.P."/>
            <person name="Birol I."/>
            <person name="Jones S.J."/>
            <person name="Bohlmann J."/>
        </authorList>
    </citation>
    <scope>NUCLEOTIDE SEQUENCE</scope>
</reference>
<evidence type="ECO:0000313" key="2">
    <source>
        <dbReference type="Proteomes" id="UP000030742"/>
    </source>
</evidence>
<dbReference type="PANTHER" id="PTHR15192">
    <property type="entry name" value="PROTEIN CBG05349"/>
    <property type="match status" value="1"/>
</dbReference>
<accession>U4U0V6</accession>
<dbReference type="InterPro" id="IPR036188">
    <property type="entry name" value="FAD/NAD-bd_sf"/>
</dbReference>
<dbReference type="SUPFAM" id="SSF51905">
    <property type="entry name" value="FAD/NAD(P)-binding domain"/>
    <property type="match status" value="1"/>
</dbReference>
<dbReference type="InterPro" id="IPR029731">
    <property type="entry name" value="OSGIN1/2"/>
</dbReference>
<gene>
    <name evidence="1" type="ORF">D910_04886</name>
</gene>
<dbReference type="AlphaFoldDB" id="U4U0V6"/>
<dbReference type="Proteomes" id="UP000030742">
    <property type="component" value="Unassembled WGS sequence"/>
</dbReference>
<dbReference type="OrthoDB" id="412005at2759"/>
<protein>
    <recommendedName>
        <fullName evidence="3">FAD/NAD(P)-binding domain-containing protein</fullName>
    </recommendedName>
</protein>
<dbReference type="STRING" id="77166.U4U0V6"/>
<dbReference type="EMBL" id="KB631963">
    <property type="protein sequence ID" value="ERL87494.1"/>
    <property type="molecule type" value="Genomic_DNA"/>
</dbReference>
<evidence type="ECO:0000313" key="1">
    <source>
        <dbReference type="EMBL" id="ERL87494.1"/>
    </source>
</evidence>
<organism evidence="1 2">
    <name type="scientific">Dendroctonus ponderosae</name>
    <name type="common">Mountain pine beetle</name>
    <dbReference type="NCBI Taxonomy" id="77166"/>
    <lineage>
        <taxon>Eukaryota</taxon>
        <taxon>Metazoa</taxon>
        <taxon>Ecdysozoa</taxon>
        <taxon>Arthropoda</taxon>
        <taxon>Hexapoda</taxon>
        <taxon>Insecta</taxon>
        <taxon>Pterygota</taxon>
        <taxon>Neoptera</taxon>
        <taxon>Endopterygota</taxon>
        <taxon>Coleoptera</taxon>
        <taxon>Polyphaga</taxon>
        <taxon>Cucujiformia</taxon>
        <taxon>Curculionidae</taxon>
        <taxon>Scolytinae</taxon>
        <taxon>Dendroctonus</taxon>
    </lineage>
</organism>
<proteinExistence type="predicted"/>